<dbReference type="HOGENOM" id="CLU_102964_1_1_11"/>
<name>A9WPN0_RENSM</name>
<proteinExistence type="predicted"/>
<dbReference type="InterPro" id="IPR000182">
    <property type="entry name" value="GNAT_dom"/>
</dbReference>
<dbReference type="SUPFAM" id="SSF55729">
    <property type="entry name" value="Acyl-CoA N-acyltransferases (Nat)"/>
    <property type="match status" value="1"/>
</dbReference>
<keyword evidence="1 3" id="KW-0808">Transferase</keyword>
<evidence type="ECO:0000256" key="1">
    <source>
        <dbReference type="ARBA" id="ARBA00022679"/>
    </source>
</evidence>
<dbReference type="KEGG" id="rsa:RSal33209_1287"/>
<dbReference type="eggNOG" id="COG0456">
    <property type="taxonomic scope" value="Bacteria"/>
</dbReference>
<evidence type="ECO:0000313" key="4">
    <source>
        <dbReference type="Proteomes" id="UP000002007"/>
    </source>
</evidence>
<keyword evidence="4" id="KW-1185">Reference proteome</keyword>
<dbReference type="GO" id="GO:0008080">
    <property type="term" value="F:N-acetyltransferase activity"/>
    <property type="evidence" value="ECO:0007669"/>
    <property type="project" value="InterPro"/>
</dbReference>
<protein>
    <submittedName>
        <fullName evidence="3">Putative acetyltransferase</fullName>
    </submittedName>
</protein>
<dbReference type="Pfam" id="PF00583">
    <property type="entry name" value="Acetyltransf_1"/>
    <property type="match status" value="1"/>
</dbReference>
<dbReference type="PANTHER" id="PTHR13947:SF37">
    <property type="entry name" value="LD18367P"/>
    <property type="match status" value="1"/>
</dbReference>
<dbReference type="PROSITE" id="PS51186">
    <property type="entry name" value="GNAT"/>
    <property type="match status" value="1"/>
</dbReference>
<evidence type="ECO:0000313" key="3">
    <source>
        <dbReference type="EMBL" id="ABY23024.1"/>
    </source>
</evidence>
<reference evidence="4" key="1">
    <citation type="journal article" date="2008" name="J. Bacteriol.">
        <title>Genome sequence of the fish pathogen Renibacterium salmoninarum suggests reductive evolution away from an environmental Arthrobacter ancestor.</title>
        <authorList>
            <person name="Wiens G.D."/>
            <person name="Rockey D.D."/>
            <person name="Wu Z."/>
            <person name="Chang J."/>
            <person name="Levy R."/>
            <person name="Crane S."/>
            <person name="Chen D.S."/>
            <person name="Capri G.R."/>
            <person name="Burnett J.R."/>
            <person name="Sudheesh P.S."/>
            <person name="Schipma M.J."/>
            <person name="Burd H."/>
            <person name="Bhattacharyya A."/>
            <person name="Rhodes L.D."/>
            <person name="Kaul R."/>
            <person name="Strom M.S."/>
        </authorList>
    </citation>
    <scope>NUCLEOTIDE SEQUENCE [LARGE SCALE GENOMIC DNA]</scope>
    <source>
        <strain evidence="4">ATCC 33209 / DSM 20767 / JCM 11484 / NBRC 15589 / NCIMB 2235</strain>
    </source>
</reference>
<evidence type="ECO:0000259" key="2">
    <source>
        <dbReference type="PROSITE" id="PS51186"/>
    </source>
</evidence>
<dbReference type="STRING" id="288705.RSal33209_1287"/>
<dbReference type="InterPro" id="IPR050769">
    <property type="entry name" value="NAT_camello-type"/>
</dbReference>
<gene>
    <name evidence="3" type="ordered locus">RSal33209_1287</name>
</gene>
<dbReference type="PANTHER" id="PTHR13947">
    <property type="entry name" value="GNAT FAMILY N-ACETYLTRANSFERASE"/>
    <property type="match status" value="1"/>
</dbReference>
<dbReference type="CDD" id="cd04301">
    <property type="entry name" value="NAT_SF"/>
    <property type="match status" value="1"/>
</dbReference>
<dbReference type="AlphaFoldDB" id="A9WPN0"/>
<dbReference type="Proteomes" id="UP000002007">
    <property type="component" value="Chromosome"/>
</dbReference>
<dbReference type="EMBL" id="CP000910">
    <property type="protein sequence ID" value="ABY23024.1"/>
    <property type="molecule type" value="Genomic_DNA"/>
</dbReference>
<accession>A9WPN0</accession>
<feature type="domain" description="N-acetyltransferase" evidence="2">
    <location>
        <begin position="44"/>
        <end position="214"/>
    </location>
</feature>
<dbReference type="InterPro" id="IPR016181">
    <property type="entry name" value="Acyl_CoA_acyltransferase"/>
</dbReference>
<sequence length="226" mass="25027">MRSDSQSLSRCQRLSGRAGSNQQVLRGDRVDIVPLGSVIVGIVITFRPAVPGDFDDVARITRDSYLGAGYFDSAEHPYLVQIQDVKRRAQAAQIWVAEQDRGNGAQVVGAVTLARHGEPYADIAMPDELEMRILVVDPRLQRSGIGKAMVKAIIAHAQSLDGVDAVSLTTGDNWVSAHALYQSMGFSRQEWRDWTVPNTGPNTDPEVEIWLRVYRLELEESLPEFP</sequence>
<organism evidence="3 4">
    <name type="scientific">Renibacterium salmoninarum (strain ATCC 33209 / DSM 20767 / JCM 11484 / NBRC 15589 / NCIMB 2235)</name>
    <dbReference type="NCBI Taxonomy" id="288705"/>
    <lineage>
        <taxon>Bacteria</taxon>
        <taxon>Bacillati</taxon>
        <taxon>Actinomycetota</taxon>
        <taxon>Actinomycetes</taxon>
        <taxon>Micrococcales</taxon>
        <taxon>Micrococcaceae</taxon>
        <taxon>Renibacterium</taxon>
    </lineage>
</organism>
<dbReference type="Gene3D" id="3.40.630.30">
    <property type="match status" value="1"/>
</dbReference>